<accession>A0A6P2NMI3</accession>
<proteinExistence type="predicted"/>
<protein>
    <submittedName>
        <fullName evidence="1">Uncharacterized protein</fullName>
    </submittedName>
</protein>
<organism evidence="1 2">
    <name type="scientific">Burkholderia diffusa</name>
    <dbReference type="NCBI Taxonomy" id="488732"/>
    <lineage>
        <taxon>Bacteria</taxon>
        <taxon>Pseudomonadati</taxon>
        <taxon>Pseudomonadota</taxon>
        <taxon>Betaproteobacteria</taxon>
        <taxon>Burkholderiales</taxon>
        <taxon>Burkholderiaceae</taxon>
        <taxon>Burkholderia</taxon>
        <taxon>Burkholderia cepacia complex</taxon>
    </lineage>
</organism>
<keyword evidence="2" id="KW-1185">Reference proteome</keyword>
<dbReference type="AlphaFoldDB" id="A0A6P2NMI3"/>
<reference evidence="1 2" key="1">
    <citation type="submission" date="2019-09" db="EMBL/GenBank/DDBJ databases">
        <authorList>
            <person name="Depoorter E."/>
        </authorList>
    </citation>
    <scope>NUCLEOTIDE SEQUENCE [LARGE SCALE GENOMIC DNA]</scope>
    <source>
        <strain evidence="1">LMG 24065</strain>
    </source>
</reference>
<dbReference type="Proteomes" id="UP000494125">
    <property type="component" value="Unassembled WGS sequence"/>
</dbReference>
<dbReference type="EMBL" id="CABVPN010000024">
    <property type="protein sequence ID" value="VWB95915.1"/>
    <property type="molecule type" value="Genomic_DNA"/>
</dbReference>
<evidence type="ECO:0000313" key="2">
    <source>
        <dbReference type="Proteomes" id="UP000494125"/>
    </source>
</evidence>
<gene>
    <name evidence="1" type="ORF">BDI24065_04617</name>
</gene>
<sequence>MQPRSAPVPARCGFDLFAGLIIGQIPAYRPHPPFIAMALFNLDAALADGKRIVHDPHSGPDDKRREL</sequence>
<evidence type="ECO:0000313" key="1">
    <source>
        <dbReference type="EMBL" id="VWB95915.1"/>
    </source>
</evidence>
<name>A0A6P2NMI3_9BURK</name>